<feature type="transmembrane region" description="Helical" evidence="1">
    <location>
        <begin position="141"/>
        <end position="161"/>
    </location>
</feature>
<keyword evidence="3" id="KW-0378">Hydrolase</keyword>
<dbReference type="GO" id="GO:0006508">
    <property type="term" value="P:proteolysis"/>
    <property type="evidence" value="ECO:0007669"/>
    <property type="project" value="UniProtKB-KW"/>
</dbReference>
<reference evidence="3 4" key="1">
    <citation type="journal article" date="2015" name="Genome Announc.">
        <title>Complete Genome Sequence of the Novel Leech Symbiont Mucinivorans hirudinis M3T.</title>
        <authorList>
            <person name="Nelson M.C."/>
            <person name="Bomar L."/>
            <person name="Graf J."/>
        </authorList>
    </citation>
    <scope>NUCLEOTIDE SEQUENCE [LARGE SCALE GENOMIC DNA]</scope>
    <source>
        <strain evidence="4">M3</strain>
    </source>
</reference>
<feature type="domain" description="CAAX prenyl protease 2/Lysostaphin resistance protein A-like" evidence="2">
    <location>
        <begin position="59"/>
        <end position="154"/>
    </location>
</feature>
<dbReference type="Pfam" id="PF02517">
    <property type="entry name" value="Rce1-like"/>
    <property type="match status" value="1"/>
</dbReference>
<keyword evidence="1" id="KW-1133">Transmembrane helix</keyword>
<dbReference type="EMBL" id="HG934468">
    <property type="protein sequence ID" value="CDN31292.1"/>
    <property type="molecule type" value="Genomic_DNA"/>
</dbReference>
<dbReference type="HOGENOM" id="CLU_1617161_0_0_10"/>
<feature type="transmembrane region" description="Helical" evidence="1">
    <location>
        <begin position="89"/>
        <end position="109"/>
    </location>
</feature>
<feature type="transmembrane region" description="Helical" evidence="1">
    <location>
        <begin position="60"/>
        <end position="77"/>
    </location>
</feature>
<dbReference type="eggNOG" id="ENOG5030GV6">
    <property type="taxonomic scope" value="Bacteria"/>
</dbReference>
<dbReference type="InterPro" id="IPR003675">
    <property type="entry name" value="Rce1/LyrA-like_dom"/>
</dbReference>
<evidence type="ECO:0000259" key="2">
    <source>
        <dbReference type="Pfam" id="PF02517"/>
    </source>
</evidence>
<feature type="transmembrane region" description="Helical" evidence="1">
    <location>
        <begin position="115"/>
        <end position="134"/>
    </location>
</feature>
<evidence type="ECO:0000313" key="4">
    <source>
        <dbReference type="Proteomes" id="UP000027616"/>
    </source>
</evidence>
<dbReference type="OrthoDB" id="795252at2"/>
<dbReference type="GO" id="GO:0004175">
    <property type="term" value="F:endopeptidase activity"/>
    <property type="evidence" value="ECO:0007669"/>
    <property type="project" value="UniProtKB-ARBA"/>
</dbReference>
<organism evidence="3 4">
    <name type="scientific">Mucinivorans hirudinis</name>
    <dbReference type="NCBI Taxonomy" id="1433126"/>
    <lineage>
        <taxon>Bacteria</taxon>
        <taxon>Pseudomonadati</taxon>
        <taxon>Bacteroidota</taxon>
        <taxon>Bacteroidia</taxon>
        <taxon>Bacteroidales</taxon>
        <taxon>Rikenellaceae</taxon>
        <taxon>Mucinivorans</taxon>
    </lineage>
</organism>
<protein>
    <submittedName>
        <fullName evidence="3">CAAX amino terminal protease family protein</fullName>
    </submittedName>
</protein>
<dbReference type="KEGG" id="rbc:BN938_1198"/>
<keyword evidence="1" id="KW-0472">Membrane</keyword>
<proteinExistence type="predicted"/>
<sequence length="164" mass="18404">MKMNKVINYLRELNPTIFVAIGLAILLVYGFITAIAAETLGVVELDPAGIQQNIRDEGLIIFYFMLAIVAPLVETAISQKLLYFLLRKIKWLEANPLYIAIIAGLFFGLSHTYSLAYVILACGAGFLFMCFYIIRFGRGSYWLTAIIHSLYNIIVTTIDIAQPE</sequence>
<dbReference type="Proteomes" id="UP000027616">
    <property type="component" value="Chromosome I"/>
</dbReference>
<evidence type="ECO:0000256" key="1">
    <source>
        <dbReference type="SAM" id="Phobius"/>
    </source>
</evidence>
<accession>A0A060R7P9</accession>
<keyword evidence="1" id="KW-0812">Transmembrane</keyword>
<dbReference type="AlphaFoldDB" id="A0A060R7P9"/>
<dbReference type="GO" id="GO:0080120">
    <property type="term" value="P:CAAX-box protein maturation"/>
    <property type="evidence" value="ECO:0007669"/>
    <property type="project" value="UniProtKB-ARBA"/>
</dbReference>
<keyword evidence="3" id="KW-0645">Protease</keyword>
<gene>
    <name evidence="3" type="ORF">BN938_1198</name>
</gene>
<evidence type="ECO:0000313" key="3">
    <source>
        <dbReference type="EMBL" id="CDN31292.1"/>
    </source>
</evidence>
<keyword evidence="4" id="KW-1185">Reference proteome</keyword>
<name>A0A060R7P9_9BACT</name>